<dbReference type="Proteomes" id="UP001172386">
    <property type="component" value="Unassembled WGS sequence"/>
</dbReference>
<keyword evidence="2" id="KW-1185">Reference proteome</keyword>
<gene>
    <name evidence="1" type="ORF">H2198_000615</name>
</gene>
<accession>A0ACC3AJY6</accession>
<organism evidence="1 2">
    <name type="scientific">Neophaeococcomyces mojaviensis</name>
    <dbReference type="NCBI Taxonomy" id="3383035"/>
    <lineage>
        <taxon>Eukaryota</taxon>
        <taxon>Fungi</taxon>
        <taxon>Dikarya</taxon>
        <taxon>Ascomycota</taxon>
        <taxon>Pezizomycotina</taxon>
        <taxon>Eurotiomycetes</taxon>
        <taxon>Chaetothyriomycetidae</taxon>
        <taxon>Chaetothyriales</taxon>
        <taxon>Chaetothyriales incertae sedis</taxon>
        <taxon>Neophaeococcomyces</taxon>
    </lineage>
</organism>
<reference evidence="1" key="1">
    <citation type="submission" date="2022-10" db="EMBL/GenBank/DDBJ databases">
        <title>Culturing micro-colonial fungi from biological soil crusts in the Mojave desert and describing Neophaeococcomyces mojavensis, and introducing the new genera and species Taxawa tesnikishii.</title>
        <authorList>
            <person name="Kurbessoian T."/>
            <person name="Stajich J.E."/>
        </authorList>
    </citation>
    <scope>NUCLEOTIDE SEQUENCE</scope>
    <source>
        <strain evidence="1">JES_112</strain>
    </source>
</reference>
<name>A0ACC3AJY6_9EURO</name>
<dbReference type="EMBL" id="JAPDRQ010000006">
    <property type="protein sequence ID" value="KAJ9663855.1"/>
    <property type="molecule type" value="Genomic_DNA"/>
</dbReference>
<protein>
    <submittedName>
        <fullName evidence="1">Uncharacterized protein</fullName>
    </submittedName>
</protein>
<sequence length="1066" mass="118807">MNSSAFRPSHDTLNSPSASSPLAQYPFPSQDAALRRAPLRRDSTASSLSLASNAPTIVESSPNAISTLLQPPIIRTGLRPSDAGFKLPTPRDIPPVTLTNTPHVEPKTFHPYLAQVGSLYEAFQRAKNETEGDDTALFHRGRKENVDDWETVLSKKLQRPAHSRAGSVSSASSPLEPPTPSQPKRRSSAQRKQTATPLSTIPNVYSEEDFHLENPRTFDIVSEHAEIVRHPNAAPSGRKSLAANAILQEKLSWYMDTVEVHLISSISAASKSFFSALGSLRELHDEAQESVLRIQKLRRDLAKLDKEMAIDGMKVVKLKQRRDNVRRLAEAILQLEDIVNAVRDCEDMVESGEIDGAIDNLDDIERLIAGRETNKLYSSRQERRYQSIDLRRLHALEGALDDLNQLRFKAGRGYETRFHNCLLNDMRRHVKDTDPNSTLQRWGWSFNRSKAGQRRAPSSFPAYVNMSADFRIELEQAMQGLARARYTTPAVTSFRTAVLREMKNMIRKQLPSSTDDDTLTITSASTHGGRNLSQQDKSSILARNLRALDPGDWYNMLVTVYTNVSECLRRLSVQVKILLDVTSTMDQSQHDALKSPPLSASPGHMRAPSITRNRARSIQAEMQQALDLSSLLGEAVDAVQSQVTKVIKVRSQQNGEMLLEEFIRFVTLNRLFAEECEAISGRGGQGLKSIVDNQIRDFVAQYGNGQRQSLVDKMTNDKWEAKDFGDAETVILHRVIEGGTSDAPVWLASAQIWNSLNPQLPGVNTNGVNNDSVDVKEKVRLAVVDEQKYILPVSPIAMLQTIESIEHLTVGIPGMGQELASILLDCLRQFNSRTSQLILGAGATRTAGLKNITTKHLALSSQGLSFVIALMPYVREFFRRYLPQNSAGQIMSEFDRARYAFQEHQNSIHEKLVDIMSSRATMHVRSMKATNWAEASQSDPEGVSKYMETLTKETATLQKVLAKHLPEGVVMSIMGPVFQSYRQQLQGAFEDVEIHSEAERKRMLNDVAHFSSRIGRLEGSSDLGEHIVEVVKMKQIMLKADSTDEKTKLRDGRGEDSTTSNNGNAA</sequence>
<proteinExistence type="predicted"/>
<evidence type="ECO:0000313" key="2">
    <source>
        <dbReference type="Proteomes" id="UP001172386"/>
    </source>
</evidence>
<evidence type="ECO:0000313" key="1">
    <source>
        <dbReference type="EMBL" id="KAJ9663855.1"/>
    </source>
</evidence>
<comment type="caution">
    <text evidence="1">The sequence shown here is derived from an EMBL/GenBank/DDBJ whole genome shotgun (WGS) entry which is preliminary data.</text>
</comment>